<organism evidence="3 4">
    <name type="scientific">Diaporthe helianthi</name>
    <dbReference type="NCBI Taxonomy" id="158607"/>
    <lineage>
        <taxon>Eukaryota</taxon>
        <taxon>Fungi</taxon>
        <taxon>Dikarya</taxon>
        <taxon>Ascomycota</taxon>
        <taxon>Pezizomycotina</taxon>
        <taxon>Sordariomycetes</taxon>
        <taxon>Sordariomycetidae</taxon>
        <taxon>Diaporthales</taxon>
        <taxon>Diaporthaceae</taxon>
        <taxon>Diaporthe</taxon>
    </lineage>
</organism>
<evidence type="ECO:0000313" key="4">
    <source>
        <dbReference type="Proteomes" id="UP000094444"/>
    </source>
</evidence>
<dbReference type="InParanoid" id="A0A2P5IEV7"/>
<protein>
    <submittedName>
        <fullName evidence="3">Uncharacterized protein</fullName>
    </submittedName>
</protein>
<dbReference type="OrthoDB" id="10009520at2759"/>
<feature type="compositionally biased region" description="Polar residues" evidence="2">
    <location>
        <begin position="780"/>
        <end position="829"/>
    </location>
</feature>
<feature type="region of interest" description="Disordered" evidence="2">
    <location>
        <begin position="609"/>
        <end position="688"/>
    </location>
</feature>
<feature type="region of interest" description="Disordered" evidence="2">
    <location>
        <begin position="733"/>
        <end position="877"/>
    </location>
</feature>
<evidence type="ECO:0000256" key="1">
    <source>
        <dbReference type="SAM" id="Coils"/>
    </source>
</evidence>
<evidence type="ECO:0000256" key="2">
    <source>
        <dbReference type="SAM" id="MobiDB-lite"/>
    </source>
</evidence>
<dbReference type="STRING" id="158607.A0A2P5IEV7"/>
<reference evidence="3" key="1">
    <citation type="submission" date="2017-09" db="EMBL/GenBank/DDBJ databases">
        <title>Polyketide synthases of a Diaporthe helianthi virulent isolate.</title>
        <authorList>
            <person name="Baroncelli R."/>
        </authorList>
    </citation>
    <scope>NUCLEOTIDE SEQUENCE [LARGE SCALE GENOMIC DNA]</scope>
    <source>
        <strain evidence="3">7/96</strain>
    </source>
</reference>
<feature type="region of interest" description="Disordered" evidence="2">
    <location>
        <begin position="242"/>
        <end position="266"/>
    </location>
</feature>
<accession>A0A2P5IEV7</accession>
<name>A0A2P5IEV7_DIAHE</name>
<evidence type="ECO:0000313" key="3">
    <source>
        <dbReference type="EMBL" id="POS81018.1"/>
    </source>
</evidence>
<dbReference type="EMBL" id="MAVT02000023">
    <property type="protein sequence ID" value="POS81018.1"/>
    <property type="molecule type" value="Genomic_DNA"/>
</dbReference>
<proteinExistence type="predicted"/>
<keyword evidence="4" id="KW-1185">Reference proteome</keyword>
<feature type="compositionally biased region" description="Polar residues" evidence="2">
    <location>
        <begin position="836"/>
        <end position="849"/>
    </location>
</feature>
<sequence length="877" mass="97498">MASTLSPEVRFMRRRVRHIHIPDLPPIYAPRSLATKIREHIEGQITRQRALIDEAPPPDSEYGFAKATSKAQTSFTSWLKRAGPPPTVLSFTRRPTYILPKHQVIKQEPWQINYLTKALKSAINIHFPEPPGWSSLPWRPSWEQKLAESEWEYDPLNHKWPEVGVLIMPCAEAMFLGPGQLSIWPMIDLKDEIQLGQAKFKTKYEFERILEDTTIELLKRAFGIQAFAIPGSSGVWVESRIPPPEVDDKRSGGAEATSAPEHPAGPLKRRNVRRIATVHASITNDITQWGVSIHVGQPDPPVDTWARSSDPWTPLRQHHTTTSIATELSYMDSTASPLGPIKYLLTHFNQHKMPLRAGQGSIPYSLIRAESGQRNPAPLGMDNRDISTAWTYQFARELGMSDGHVDHYSMVDANEIDATHLPSKHSGAGFRFRGVFSEDVIKSAYRQVQVPSIQVGKNEKVAPGIAESSVRLEHHHKRLDSTTHGNWLLSWPLWESTLLKKLDDAICGGPCDTRLRAYELQKQTSSRMQRHRTELKEAKEVEQELRDERHQLIRQLLSDSVIRELAGRTREMESILKTVRMGRKSQKLLDSIIQMRRLLLNGFAGALSGHAPAPEPGQNEPLPAPEAGSQKTLTAQDNTFSTSEPTTRGTSPAQTDTSIGGTPLIGRQGVDLTGTKAKQRERKREEHRKWLEQRAKERALLLELPVQYIVDNTKTNAQKRRDDLELRRAKLAKAAERPAAEAEAPKKQTTRPFVYRRLDLAREPQTAVGKEARGSGGSGASQFLPSQHQSGGGRTASTVSSEFLPSQHQIGGEGTASTLSSEFLPTQHQIGGGGTASTLSSEFLPTQHQIGGGGTASTLSSESSEYLPRTQQIGGAS</sequence>
<dbReference type="InterPro" id="IPR045864">
    <property type="entry name" value="aa-tRNA-synth_II/BPL/LPL"/>
</dbReference>
<keyword evidence="1" id="KW-0175">Coiled coil</keyword>
<dbReference type="AlphaFoldDB" id="A0A2P5IEV7"/>
<feature type="compositionally biased region" description="Polar residues" evidence="2">
    <location>
        <begin position="856"/>
        <end position="877"/>
    </location>
</feature>
<comment type="caution">
    <text evidence="3">The sequence shown here is derived from an EMBL/GenBank/DDBJ whole genome shotgun (WGS) entry which is preliminary data.</text>
</comment>
<gene>
    <name evidence="3" type="ORF">DHEL01_v200591</name>
</gene>
<feature type="compositionally biased region" description="Basic and acidic residues" evidence="2">
    <location>
        <begin position="733"/>
        <end position="746"/>
    </location>
</feature>
<feature type="coiled-coil region" evidence="1">
    <location>
        <begin position="521"/>
        <end position="555"/>
    </location>
</feature>
<dbReference type="Proteomes" id="UP000094444">
    <property type="component" value="Unassembled WGS sequence"/>
</dbReference>
<dbReference type="SUPFAM" id="SSF55681">
    <property type="entry name" value="Class II aaRS and biotin synthetases"/>
    <property type="match status" value="1"/>
</dbReference>
<dbReference type="Gene3D" id="3.30.930.10">
    <property type="entry name" value="Bira Bifunctional Protein, Domain 2"/>
    <property type="match status" value="1"/>
</dbReference>
<feature type="compositionally biased region" description="Polar residues" evidence="2">
    <location>
        <begin position="629"/>
        <end position="660"/>
    </location>
</feature>